<feature type="domain" description="UVR" evidence="6">
    <location>
        <begin position="196"/>
        <end position="231"/>
    </location>
</feature>
<dbReference type="SMART" id="SM00465">
    <property type="entry name" value="GIYc"/>
    <property type="match status" value="1"/>
</dbReference>
<dbReference type="PANTHER" id="PTHR30562">
    <property type="entry name" value="UVRC/OXIDOREDUCTASE"/>
    <property type="match status" value="1"/>
</dbReference>
<dbReference type="InterPro" id="IPR001162">
    <property type="entry name" value="UvrC_RNase_H_dom"/>
</dbReference>
<evidence type="ECO:0000256" key="5">
    <source>
        <dbReference type="ARBA" id="ARBA00023204"/>
    </source>
</evidence>
<dbReference type="GO" id="GO:0009381">
    <property type="term" value="F:excinuclease ABC activity"/>
    <property type="evidence" value="ECO:0007669"/>
    <property type="project" value="InterPro"/>
</dbReference>
<feature type="non-terminal residue" evidence="9">
    <location>
        <position position="313"/>
    </location>
</feature>
<evidence type="ECO:0000256" key="2">
    <source>
        <dbReference type="ARBA" id="ARBA00022763"/>
    </source>
</evidence>
<dbReference type="GO" id="GO:0009380">
    <property type="term" value="C:excinuclease repair complex"/>
    <property type="evidence" value="ECO:0007669"/>
    <property type="project" value="TreeGrafter"/>
</dbReference>
<keyword evidence="1" id="KW-0963">Cytoplasm</keyword>
<dbReference type="Gene3D" id="3.40.1440.10">
    <property type="entry name" value="GIY-YIG endonuclease"/>
    <property type="match status" value="1"/>
</dbReference>
<dbReference type="SUPFAM" id="SSF46600">
    <property type="entry name" value="C-terminal UvrC-binding domain of UvrB"/>
    <property type="match status" value="1"/>
</dbReference>
<accession>A0A0G1NP49</accession>
<dbReference type="InterPro" id="IPR001943">
    <property type="entry name" value="UVR_dom"/>
</dbReference>
<dbReference type="FunFam" id="3.40.1440.10:FF:000001">
    <property type="entry name" value="UvrABC system protein C"/>
    <property type="match status" value="1"/>
</dbReference>
<evidence type="ECO:0000313" key="9">
    <source>
        <dbReference type="EMBL" id="KKU22166.1"/>
    </source>
</evidence>
<keyword evidence="2" id="KW-0227">DNA damage</keyword>
<evidence type="ECO:0000256" key="3">
    <source>
        <dbReference type="ARBA" id="ARBA00022769"/>
    </source>
</evidence>
<keyword evidence="5" id="KW-0234">DNA repair</keyword>
<dbReference type="InterPro" id="IPR050066">
    <property type="entry name" value="UvrABC_protein_C"/>
</dbReference>
<dbReference type="GO" id="GO:0006289">
    <property type="term" value="P:nucleotide-excision repair"/>
    <property type="evidence" value="ECO:0007669"/>
    <property type="project" value="InterPro"/>
</dbReference>
<feature type="domain" description="GIY-YIG" evidence="7">
    <location>
        <begin position="10"/>
        <end position="87"/>
    </location>
</feature>
<dbReference type="InterPro" id="IPR035901">
    <property type="entry name" value="GIY-YIG_endonuc_sf"/>
</dbReference>
<proteinExistence type="predicted"/>
<name>A0A0G1NP49_9BACT</name>
<feature type="domain" description="UvrC family homology region profile" evidence="8">
    <location>
        <begin position="192"/>
        <end position="307"/>
    </location>
</feature>
<dbReference type="InterPro" id="IPR038476">
    <property type="entry name" value="UvrC_RNase_H_dom_sf"/>
</dbReference>
<organism evidence="9 10">
    <name type="scientific">Candidatus Nomurabacteria bacterium GW2011_GWA1_46_11</name>
    <dbReference type="NCBI Taxonomy" id="1618732"/>
    <lineage>
        <taxon>Bacteria</taxon>
        <taxon>Candidatus Nomuraibacteriota</taxon>
    </lineage>
</organism>
<dbReference type="Pfam" id="PF01541">
    <property type="entry name" value="GIY-YIG"/>
    <property type="match status" value="1"/>
</dbReference>
<evidence type="ECO:0000313" key="10">
    <source>
        <dbReference type="Proteomes" id="UP000034107"/>
    </source>
</evidence>
<dbReference type="CDD" id="cd10434">
    <property type="entry name" value="GIY-YIG_UvrC_Cho"/>
    <property type="match status" value="1"/>
</dbReference>
<dbReference type="InterPro" id="IPR000305">
    <property type="entry name" value="GIY-YIG_endonuc"/>
</dbReference>
<evidence type="ECO:0000256" key="4">
    <source>
        <dbReference type="ARBA" id="ARBA00022881"/>
    </source>
</evidence>
<comment type="caution">
    <text evidence="9">The sequence shown here is derived from an EMBL/GenBank/DDBJ whole genome shotgun (WGS) entry which is preliminary data.</text>
</comment>
<dbReference type="SUPFAM" id="SSF82771">
    <property type="entry name" value="GIY-YIG endonuclease"/>
    <property type="match status" value="1"/>
</dbReference>
<keyword evidence="4" id="KW-0267">Excision nuclease</keyword>
<keyword evidence="3" id="KW-0228">DNA excision</keyword>
<dbReference type="InterPro" id="IPR047296">
    <property type="entry name" value="GIY-YIG_UvrC_Cho"/>
</dbReference>
<dbReference type="Proteomes" id="UP000034107">
    <property type="component" value="Unassembled WGS sequence"/>
</dbReference>
<dbReference type="Pfam" id="PF08459">
    <property type="entry name" value="UvrC_RNaseH_dom"/>
    <property type="match status" value="1"/>
</dbReference>
<sequence>MNKLVQSVPETPGVYLFKGAKGKLLYVGKAGNLRRRVSSYFNKSHSDKTEKLVKEIKRVDYVKTPTAIEALILEAELIKKFEPPYNFKEKDDKSFLYIEITNEEYPRVLLVRGKERPGGERFGPFTSASDVRSALNILRKIFPYGTHEADKIGLYKRLCFNAQIGLCPGSCTGTIGKREYRRNIRNLRLFLQGKRDRLVKNLERDMQMAARALYFEEAGRLKRQLFALGHIQDVALISRDDIDTTSKRGVRIEGYDISNISGTSPVGAMVVSVGGRLAKDEYRKFKIRTISQSDDVGMLEEMLSRRFLHTLST</sequence>
<evidence type="ECO:0000259" key="6">
    <source>
        <dbReference type="PROSITE" id="PS50151"/>
    </source>
</evidence>
<dbReference type="EMBL" id="LCLS01000006">
    <property type="protein sequence ID" value="KKU22166.1"/>
    <property type="molecule type" value="Genomic_DNA"/>
</dbReference>
<reference evidence="9 10" key="1">
    <citation type="journal article" date="2015" name="Nature">
        <title>rRNA introns, odd ribosomes, and small enigmatic genomes across a large radiation of phyla.</title>
        <authorList>
            <person name="Brown C.T."/>
            <person name="Hug L.A."/>
            <person name="Thomas B.C."/>
            <person name="Sharon I."/>
            <person name="Castelle C.J."/>
            <person name="Singh A."/>
            <person name="Wilkins M.J."/>
            <person name="Williams K.H."/>
            <person name="Banfield J.F."/>
        </authorList>
    </citation>
    <scope>NUCLEOTIDE SEQUENCE [LARGE SCALE GENOMIC DNA]</scope>
</reference>
<dbReference type="PANTHER" id="PTHR30562:SF1">
    <property type="entry name" value="UVRABC SYSTEM PROTEIN C"/>
    <property type="match status" value="1"/>
</dbReference>
<dbReference type="PROSITE" id="PS50151">
    <property type="entry name" value="UVR"/>
    <property type="match status" value="1"/>
</dbReference>
<protein>
    <submittedName>
        <fullName evidence="9">Excinuclease ABC subunit C</fullName>
    </submittedName>
</protein>
<evidence type="ECO:0000259" key="7">
    <source>
        <dbReference type="PROSITE" id="PS50164"/>
    </source>
</evidence>
<gene>
    <name evidence="9" type="ORF">UX31_C0006G0078</name>
</gene>
<dbReference type="Gene3D" id="3.30.420.340">
    <property type="entry name" value="UvrC, RNAse H endonuclease domain"/>
    <property type="match status" value="1"/>
</dbReference>
<dbReference type="InterPro" id="IPR036876">
    <property type="entry name" value="UVR_dom_sf"/>
</dbReference>
<dbReference type="AlphaFoldDB" id="A0A0G1NP49"/>
<evidence type="ECO:0000256" key="1">
    <source>
        <dbReference type="ARBA" id="ARBA00022490"/>
    </source>
</evidence>
<evidence type="ECO:0000259" key="8">
    <source>
        <dbReference type="PROSITE" id="PS50165"/>
    </source>
</evidence>
<dbReference type="PROSITE" id="PS50164">
    <property type="entry name" value="GIY_YIG"/>
    <property type="match status" value="1"/>
</dbReference>
<dbReference type="PROSITE" id="PS50165">
    <property type="entry name" value="UVRC"/>
    <property type="match status" value="1"/>
</dbReference>